<reference evidence="2 3" key="1">
    <citation type="submission" date="2015-09" db="EMBL/GenBank/DDBJ databases">
        <title>Genome announcement of multiple Pseudomonas syringae strains.</title>
        <authorList>
            <person name="Thakur S."/>
            <person name="Wang P.W."/>
            <person name="Gong Y."/>
            <person name="Weir B.S."/>
            <person name="Guttman D.S."/>
        </authorList>
    </citation>
    <scope>NUCLEOTIDE SEQUENCE [LARGE SCALE GENOMIC DNA]</scope>
    <source>
        <strain evidence="2 3">ICMP4455</strain>
    </source>
</reference>
<name>A0A0N8RHA1_PSEA0</name>
<dbReference type="EMBL" id="LJQI01000215">
    <property type="protein sequence ID" value="KPX28215.1"/>
    <property type="molecule type" value="Genomic_DNA"/>
</dbReference>
<proteinExistence type="predicted"/>
<keyword evidence="1" id="KW-1133">Transmembrane helix</keyword>
<evidence type="ECO:0000313" key="3">
    <source>
        <dbReference type="Proteomes" id="UP000050490"/>
    </source>
</evidence>
<protein>
    <submittedName>
        <fullName evidence="2">Integrase</fullName>
    </submittedName>
</protein>
<sequence>MASTSQSYAAAANIDTAEALGYVTGGAAAAAAVVAAMFGLTALIGAAKKAMRAGT</sequence>
<comment type="caution">
    <text evidence="2">The sequence shown here is derived from an EMBL/GenBank/DDBJ whole genome shotgun (WGS) entry which is preliminary data.</text>
</comment>
<gene>
    <name evidence="2" type="ORF">ALO70_200020</name>
</gene>
<accession>A0A0N8RHA1</accession>
<dbReference type="Proteomes" id="UP000050490">
    <property type="component" value="Unassembled WGS sequence"/>
</dbReference>
<evidence type="ECO:0000313" key="2">
    <source>
        <dbReference type="EMBL" id="KPX28215.1"/>
    </source>
</evidence>
<keyword evidence="1" id="KW-0472">Membrane</keyword>
<evidence type="ECO:0000256" key="1">
    <source>
        <dbReference type="SAM" id="Phobius"/>
    </source>
</evidence>
<organism evidence="2 3">
    <name type="scientific">Pseudomonas amygdali pv. eriobotryae</name>
    <dbReference type="NCBI Taxonomy" id="129137"/>
    <lineage>
        <taxon>Bacteria</taxon>
        <taxon>Pseudomonadati</taxon>
        <taxon>Pseudomonadota</taxon>
        <taxon>Gammaproteobacteria</taxon>
        <taxon>Pseudomonadales</taxon>
        <taxon>Pseudomonadaceae</taxon>
        <taxon>Pseudomonas</taxon>
        <taxon>Pseudomonas amygdali</taxon>
    </lineage>
</organism>
<dbReference type="PATRIC" id="fig|129137.4.peg.2647"/>
<feature type="transmembrane region" description="Helical" evidence="1">
    <location>
        <begin position="20"/>
        <end position="47"/>
    </location>
</feature>
<keyword evidence="1" id="KW-0812">Transmembrane</keyword>
<dbReference type="AlphaFoldDB" id="A0A0N8RHA1"/>